<dbReference type="Proteomes" id="UP001249020">
    <property type="component" value="Unassembled WGS sequence"/>
</dbReference>
<dbReference type="AlphaFoldDB" id="A0AAW8R4M9"/>
<proteinExistence type="predicted"/>
<accession>A0AAW8R4M9</accession>
<dbReference type="EMBL" id="JAVRIE010000012">
    <property type="protein sequence ID" value="MDT0584358.1"/>
    <property type="molecule type" value="Genomic_DNA"/>
</dbReference>
<evidence type="ECO:0000313" key="2">
    <source>
        <dbReference type="EMBL" id="MDT0584358.1"/>
    </source>
</evidence>
<organism evidence="2 3">
    <name type="scientific">Brumicola blandensis</name>
    <dbReference type="NCBI Taxonomy" id="3075611"/>
    <lineage>
        <taxon>Bacteria</taxon>
        <taxon>Pseudomonadati</taxon>
        <taxon>Pseudomonadota</taxon>
        <taxon>Gammaproteobacteria</taxon>
        <taxon>Alteromonadales</taxon>
        <taxon>Alteromonadaceae</taxon>
        <taxon>Brumicola</taxon>
    </lineage>
</organism>
<feature type="region of interest" description="Disordered" evidence="1">
    <location>
        <begin position="88"/>
        <end position="111"/>
    </location>
</feature>
<comment type="caution">
    <text evidence="2">The sequence shown here is derived from an EMBL/GenBank/DDBJ whole genome shotgun (WGS) entry which is preliminary data.</text>
</comment>
<evidence type="ECO:0000256" key="1">
    <source>
        <dbReference type="SAM" id="MobiDB-lite"/>
    </source>
</evidence>
<name>A0AAW8R4M9_9ALTE</name>
<feature type="compositionally biased region" description="Gly residues" evidence="1">
    <location>
        <begin position="91"/>
        <end position="111"/>
    </location>
</feature>
<protein>
    <submittedName>
        <fullName evidence="2">Uncharacterized protein</fullName>
    </submittedName>
</protein>
<reference evidence="2 3" key="1">
    <citation type="submission" date="2023-09" db="EMBL/GenBank/DDBJ databases">
        <authorList>
            <person name="Rey-Velasco X."/>
        </authorList>
    </citation>
    <scope>NUCLEOTIDE SEQUENCE [LARGE SCALE GENOMIC DNA]</scope>
    <source>
        <strain evidence="2 3">W409</strain>
    </source>
</reference>
<keyword evidence="3" id="KW-1185">Reference proteome</keyword>
<evidence type="ECO:0000313" key="3">
    <source>
        <dbReference type="Proteomes" id="UP001249020"/>
    </source>
</evidence>
<sequence>MKSEPQFESYTQDELYEILHSIDKDAYPERYKKVVSILGLTNEIFGDDAETLDDDSSIEVDPELAEINKTKRINDFFDSLSDYDSEYLSDGSGGGDFDGGGFGGGADGGSE</sequence>
<gene>
    <name evidence="2" type="ORF">RM544_17545</name>
</gene>
<dbReference type="RefSeq" id="WP_311363129.1">
    <property type="nucleotide sequence ID" value="NZ_JAVRIE010000012.1"/>
</dbReference>